<name>A0A3Q7F852_SOLLC</name>
<feature type="domain" description="F-box" evidence="1">
    <location>
        <begin position="43"/>
        <end position="73"/>
    </location>
</feature>
<dbReference type="InterPro" id="IPR001810">
    <property type="entry name" value="F-box_dom"/>
</dbReference>
<dbReference type="InterPro" id="IPR036047">
    <property type="entry name" value="F-box-like_dom_sf"/>
</dbReference>
<accession>A0A3Q7F852</accession>
<dbReference type="EnsemblPlants" id="Solyc02g082315.1.1">
    <property type="protein sequence ID" value="Solyc02g082315.1.1"/>
    <property type="gene ID" value="Solyc02g082315.1"/>
</dbReference>
<reference evidence="2" key="1">
    <citation type="journal article" date="2012" name="Nature">
        <title>The tomato genome sequence provides insights into fleshy fruit evolution.</title>
        <authorList>
            <consortium name="Tomato Genome Consortium"/>
        </authorList>
    </citation>
    <scope>NUCLEOTIDE SEQUENCE [LARGE SCALE GENOMIC DNA]</scope>
    <source>
        <strain evidence="2">cv. Heinz 1706</strain>
    </source>
</reference>
<dbReference type="InParanoid" id="A0A3Q7F852"/>
<dbReference type="Pfam" id="PF00646">
    <property type="entry name" value="F-box"/>
    <property type="match status" value="1"/>
</dbReference>
<dbReference type="Gramene" id="Solyc02g082315.1.1">
    <property type="protein sequence ID" value="Solyc02g082315.1.1"/>
    <property type="gene ID" value="Solyc02g082315.1"/>
</dbReference>
<evidence type="ECO:0000313" key="3">
    <source>
        <dbReference type="Proteomes" id="UP000004994"/>
    </source>
</evidence>
<dbReference type="Gene3D" id="1.20.1280.50">
    <property type="match status" value="1"/>
</dbReference>
<dbReference type="Proteomes" id="UP000004994">
    <property type="component" value="Chromosome 2"/>
</dbReference>
<dbReference type="AlphaFoldDB" id="A0A3Q7F852"/>
<evidence type="ECO:0000259" key="1">
    <source>
        <dbReference type="Pfam" id="PF00646"/>
    </source>
</evidence>
<dbReference type="SUPFAM" id="SSF81383">
    <property type="entry name" value="F-box domain"/>
    <property type="match status" value="1"/>
</dbReference>
<keyword evidence="3" id="KW-1185">Reference proteome</keyword>
<evidence type="ECO:0000313" key="2">
    <source>
        <dbReference type="EnsemblPlants" id="Solyc02g082315.1.1"/>
    </source>
</evidence>
<organism evidence="2">
    <name type="scientific">Solanum lycopersicum</name>
    <name type="common">Tomato</name>
    <name type="synonym">Lycopersicon esculentum</name>
    <dbReference type="NCBI Taxonomy" id="4081"/>
    <lineage>
        <taxon>Eukaryota</taxon>
        <taxon>Viridiplantae</taxon>
        <taxon>Streptophyta</taxon>
        <taxon>Embryophyta</taxon>
        <taxon>Tracheophyta</taxon>
        <taxon>Spermatophyta</taxon>
        <taxon>Magnoliopsida</taxon>
        <taxon>eudicotyledons</taxon>
        <taxon>Gunneridae</taxon>
        <taxon>Pentapetalae</taxon>
        <taxon>asterids</taxon>
        <taxon>lamiids</taxon>
        <taxon>Solanales</taxon>
        <taxon>Solanaceae</taxon>
        <taxon>Solanoideae</taxon>
        <taxon>Solaneae</taxon>
        <taxon>Solanum</taxon>
        <taxon>Solanum subgen. Lycopersicon</taxon>
    </lineage>
</organism>
<sequence length="105" mass="11890">MNEGAGIWCPVFNSGDREEDNDGFEAIFEAMNITNVVGGDFVMSILLALPVKSLLRFQSVCWSWHDLILSRRFINIHHHRTNRSSSLICFHSDDSGRTTYNSVSV</sequence>
<reference evidence="2" key="2">
    <citation type="submission" date="2019-01" db="UniProtKB">
        <authorList>
            <consortium name="EnsemblPlants"/>
        </authorList>
    </citation>
    <scope>IDENTIFICATION</scope>
    <source>
        <strain evidence="2">cv. Heinz 1706</strain>
    </source>
</reference>
<dbReference type="InterPro" id="IPR050796">
    <property type="entry name" value="SCF_F-box_component"/>
</dbReference>
<dbReference type="PANTHER" id="PTHR31672:SF2">
    <property type="entry name" value="F-BOX DOMAIN-CONTAINING PROTEIN"/>
    <property type="match status" value="1"/>
</dbReference>
<dbReference type="PANTHER" id="PTHR31672">
    <property type="entry name" value="BNACNNG10540D PROTEIN"/>
    <property type="match status" value="1"/>
</dbReference>
<protein>
    <recommendedName>
        <fullName evidence="1">F-box domain-containing protein</fullName>
    </recommendedName>
</protein>
<proteinExistence type="predicted"/>